<gene>
    <name evidence="1" type="ORF">CS063_05290</name>
</gene>
<comment type="caution">
    <text evidence="1">The sequence shown here is derived from an EMBL/GenBank/DDBJ whole genome shotgun (WGS) entry which is preliminary data.</text>
</comment>
<evidence type="ECO:0000313" key="1">
    <source>
        <dbReference type="EMBL" id="PHV71465.1"/>
    </source>
</evidence>
<accession>A0AC61DEY8</accession>
<sequence>MTLFIKRNNKQGVYDVLEMEKDLKKLTIVYPFFKKSICGKSTFGNPLYLVRIGKGSRKIHINGSHHGNEWLTSLILIESMYRLSKAIQRRETLYGIDAYQLLEKVTYDFVPMVNPDGVQLCAGKLPDGEVGRRLKEWNQGLEDFTRWKANGRGVDLNRNYNAGFIEYTMQSKQKIPSYAYFAGPFPESEKETKALADLTRRQKYDLVLAYHSQGQVIYWNYKALEVDNGLKYAKMFSEASGYQLDTPEPEAASGGYKDWFIETFQKPGYTIECGLGENPLPLDQLEDCVKATLPILVLASKDLRKED</sequence>
<keyword evidence="2" id="KW-1185">Reference proteome</keyword>
<reference evidence="1" key="1">
    <citation type="submission" date="2017-10" db="EMBL/GenBank/DDBJ databases">
        <title>Genome sequence of cellulolytic Lachnospiraceae bacterium XHS1971 isolated from hotspring sediment.</title>
        <authorList>
            <person name="Vasudevan G."/>
            <person name="Joshi A.J."/>
            <person name="Hivarkar S."/>
            <person name="Lanjekar V.B."/>
            <person name="Dhakephalkar P.K."/>
            <person name="Dagar S."/>
        </authorList>
    </citation>
    <scope>NUCLEOTIDE SEQUENCE</scope>
    <source>
        <strain evidence="1">XHS1971</strain>
    </source>
</reference>
<dbReference type="Proteomes" id="UP000224460">
    <property type="component" value="Unassembled WGS sequence"/>
</dbReference>
<organism evidence="1 2">
    <name type="scientific">Sporanaerobium hydrogeniformans</name>
    <dbReference type="NCBI Taxonomy" id="3072179"/>
    <lineage>
        <taxon>Bacteria</taxon>
        <taxon>Bacillati</taxon>
        <taxon>Bacillota</taxon>
        <taxon>Clostridia</taxon>
        <taxon>Lachnospirales</taxon>
        <taxon>Lachnospiraceae</taxon>
        <taxon>Sporanaerobium</taxon>
    </lineage>
</organism>
<name>A0AC61DEY8_9FIRM</name>
<dbReference type="EMBL" id="PEDL01000003">
    <property type="protein sequence ID" value="PHV71465.1"/>
    <property type="molecule type" value="Genomic_DNA"/>
</dbReference>
<proteinExistence type="predicted"/>
<evidence type="ECO:0000313" key="2">
    <source>
        <dbReference type="Proteomes" id="UP000224460"/>
    </source>
</evidence>
<protein>
    <submittedName>
        <fullName evidence="1">Peptidase M14</fullName>
    </submittedName>
</protein>